<reference evidence="1 2" key="1">
    <citation type="submission" date="2016-04" db="EMBL/GenBank/DDBJ databases">
        <title>High quality genome of the nematocidal Bacillus thuringiensis MYBT18246.</title>
        <authorList>
            <person name="Hollensteiner J."/>
            <person name="Poehlein A."/>
            <person name="Sproeer C."/>
            <person name="Bunk B."/>
            <person name="Rosenstiel P."/>
            <person name="Schulenburg H."/>
            <person name="Liesegang H."/>
        </authorList>
    </citation>
    <scope>NUCLEOTIDE SEQUENCE [LARGE SCALE GENOMIC DNA]</scope>
    <source>
        <strain evidence="1 2">MYBT18246</strain>
        <plasmid evidence="1 2">p109822</plasmid>
    </source>
</reference>
<proteinExistence type="predicted"/>
<dbReference type="Proteomes" id="UP000092743">
    <property type="component" value="Plasmid p109822"/>
</dbReference>
<name>A0A9W3SK17_BACTU</name>
<dbReference type="AlphaFoldDB" id="A0A9W3SK17"/>
<organism evidence="1 2">
    <name type="scientific">Bacillus thuringiensis</name>
    <dbReference type="NCBI Taxonomy" id="1428"/>
    <lineage>
        <taxon>Bacteria</taxon>
        <taxon>Bacillati</taxon>
        <taxon>Bacillota</taxon>
        <taxon>Bacilli</taxon>
        <taxon>Bacillales</taxon>
        <taxon>Bacillaceae</taxon>
        <taxon>Bacillus</taxon>
        <taxon>Bacillus cereus group</taxon>
    </lineage>
</organism>
<protein>
    <submittedName>
        <fullName evidence="1">Uncharacterized protein</fullName>
    </submittedName>
</protein>
<gene>
    <name evidence="1" type="ORF">BT246_69940</name>
</gene>
<accession>A0A9W3SK17</accession>
<geneLocation type="plasmid" evidence="1 2">
    <name>p109822</name>
</geneLocation>
<dbReference type="EMBL" id="CP015355">
    <property type="protein sequence ID" value="ANS52285.1"/>
    <property type="molecule type" value="Genomic_DNA"/>
</dbReference>
<dbReference type="RefSeq" id="WP_094194697.1">
    <property type="nucleotide sequence ID" value="NZ_CP015355.1"/>
</dbReference>
<sequence>MKIKQLFRLQLELLFQEYEQAKPSMYFEAQKLEGDFVITDISDELLTCVPLNDKNLCGESINTVFCIKNKNTIPKYQQIYQLAWTGERVLFYFITDRHSNLAFLTYMEPQYYINPITKIKGRCVLFEKNTVQNILQHDYPFVIL</sequence>
<keyword evidence="1" id="KW-0614">Plasmid</keyword>
<evidence type="ECO:0000313" key="2">
    <source>
        <dbReference type="Proteomes" id="UP000092743"/>
    </source>
</evidence>
<evidence type="ECO:0000313" key="1">
    <source>
        <dbReference type="EMBL" id="ANS52285.1"/>
    </source>
</evidence>